<name>A0A432WJF2_9GAMM</name>
<dbReference type="Proteomes" id="UP000287823">
    <property type="component" value="Unassembled WGS sequence"/>
</dbReference>
<dbReference type="PANTHER" id="PTHR38776">
    <property type="entry name" value="MLTA-INTERACTING PROTEIN-RELATED"/>
    <property type="match status" value="1"/>
</dbReference>
<evidence type="ECO:0000256" key="1">
    <source>
        <dbReference type="ARBA" id="ARBA00004442"/>
    </source>
</evidence>
<comment type="similarity">
    <text evidence="2">Belongs to the MipA/OmpV family.</text>
</comment>
<keyword evidence="8" id="KW-1185">Reference proteome</keyword>
<dbReference type="InterPro" id="IPR010583">
    <property type="entry name" value="MipA"/>
</dbReference>
<reference evidence="7 8" key="1">
    <citation type="journal article" date="2011" name="Front. Microbiol.">
        <title>Genomic signatures of strain selection and enhancement in Bacillus atrophaeus var. globigii, a historical biowarfare simulant.</title>
        <authorList>
            <person name="Gibbons H.S."/>
            <person name="Broomall S.M."/>
            <person name="McNew L.A."/>
            <person name="Daligault H."/>
            <person name="Chapman C."/>
            <person name="Bruce D."/>
            <person name="Karavis M."/>
            <person name="Krepps M."/>
            <person name="McGregor P.A."/>
            <person name="Hong C."/>
            <person name="Park K.H."/>
            <person name="Akmal A."/>
            <person name="Feldman A."/>
            <person name="Lin J.S."/>
            <person name="Chang W.E."/>
            <person name="Higgs B.W."/>
            <person name="Demirev P."/>
            <person name="Lindquist J."/>
            <person name="Liem A."/>
            <person name="Fochler E."/>
            <person name="Read T.D."/>
            <person name="Tapia R."/>
            <person name="Johnson S."/>
            <person name="Bishop-Lilly K.A."/>
            <person name="Detter C."/>
            <person name="Han C."/>
            <person name="Sozhamannan S."/>
            <person name="Rosenzweig C.N."/>
            <person name="Skowronski E.W."/>
        </authorList>
    </citation>
    <scope>NUCLEOTIDE SEQUENCE [LARGE SCALE GENOMIC DNA]</scope>
    <source>
        <strain evidence="7 8">Y4G10-17</strain>
    </source>
</reference>
<proteinExistence type="inferred from homology"/>
<accession>A0A432WJF2</accession>
<protein>
    <submittedName>
        <fullName evidence="7">MipA/OmpV family protein</fullName>
    </submittedName>
</protein>
<evidence type="ECO:0000313" key="7">
    <source>
        <dbReference type="EMBL" id="RUO33809.1"/>
    </source>
</evidence>
<dbReference type="EMBL" id="PIPO01000002">
    <property type="protein sequence ID" value="RUO33809.1"/>
    <property type="molecule type" value="Genomic_DNA"/>
</dbReference>
<comment type="caution">
    <text evidence="7">The sequence shown here is derived from an EMBL/GenBank/DDBJ whole genome shotgun (WGS) entry which is preliminary data.</text>
</comment>
<evidence type="ECO:0000256" key="3">
    <source>
        <dbReference type="ARBA" id="ARBA00022729"/>
    </source>
</evidence>
<evidence type="ECO:0000256" key="2">
    <source>
        <dbReference type="ARBA" id="ARBA00005722"/>
    </source>
</evidence>
<gene>
    <name evidence="7" type="ORF">CWE14_04925</name>
</gene>
<organism evidence="7 8">
    <name type="scientific">Aliidiomarina soli</name>
    <dbReference type="NCBI Taxonomy" id="1928574"/>
    <lineage>
        <taxon>Bacteria</taxon>
        <taxon>Pseudomonadati</taxon>
        <taxon>Pseudomonadota</taxon>
        <taxon>Gammaproteobacteria</taxon>
        <taxon>Alteromonadales</taxon>
        <taxon>Idiomarinaceae</taxon>
        <taxon>Aliidiomarina</taxon>
    </lineage>
</organism>
<keyword evidence="4" id="KW-0472">Membrane</keyword>
<evidence type="ECO:0000313" key="8">
    <source>
        <dbReference type="Proteomes" id="UP000287823"/>
    </source>
</evidence>
<dbReference type="AlphaFoldDB" id="A0A432WJF2"/>
<dbReference type="PANTHER" id="PTHR38776:SF1">
    <property type="entry name" value="MLTA-INTERACTING PROTEIN-RELATED"/>
    <property type="match status" value="1"/>
</dbReference>
<evidence type="ECO:0000256" key="6">
    <source>
        <dbReference type="SAM" id="SignalP"/>
    </source>
</evidence>
<evidence type="ECO:0000256" key="5">
    <source>
        <dbReference type="ARBA" id="ARBA00023237"/>
    </source>
</evidence>
<sequence>MRVCRYSSAAVLSVATLCSTTVSAQQTAPKGFLYGMGIGVNQEIYRGYSNRTIPVPILGYHGEKLSISGPFISYQLLALDNISFSAKLTPRFAGFDESDSSVFNGMAKRKDSLDGGISMQLRHKGWRLEADTVFDLLGNSNGRESELTVGYSYIAGVVMIEPTFGISYSDSKLVNYYYGVRPDEATAQRSFYQPGSAVNYNAGFSLSTPIFFGGWTRLGIEHHWYESNISDSPLTDRDKGLSAFLSWSTFF</sequence>
<evidence type="ECO:0000256" key="4">
    <source>
        <dbReference type="ARBA" id="ARBA00023136"/>
    </source>
</evidence>
<feature type="signal peptide" evidence="6">
    <location>
        <begin position="1"/>
        <end position="24"/>
    </location>
</feature>
<keyword evidence="5" id="KW-0998">Cell outer membrane</keyword>
<comment type="subcellular location">
    <subcellularLocation>
        <location evidence="1">Cell outer membrane</location>
    </subcellularLocation>
</comment>
<feature type="chain" id="PRO_5019459970" evidence="6">
    <location>
        <begin position="25"/>
        <end position="251"/>
    </location>
</feature>
<dbReference type="GO" id="GO:0009279">
    <property type="term" value="C:cell outer membrane"/>
    <property type="evidence" value="ECO:0007669"/>
    <property type="project" value="UniProtKB-SubCell"/>
</dbReference>
<keyword evidence="3 6" id="KW-0732">Signal</keyword>
<dbReference type="Pfam" id="PF06629">
    <property type="entry name" value="MipA"/>
    <property type="match status" value="1"/>
</dbReference>